<organism>
    <name type="scientific">Pediculus humanus subsp. corporis</name>
    <name type="common">Body louse</name>
    <dbReference type="NCBI Taxonomy" id="121224"/>
    <lineage>
        <taxon>Eukaryota</taxon>
        <taxon>Metazoa</taxon>
        <taxon>Ecdysozoa</taxon>
        <taxon>Arthropoda</taxon>
        <taxon>Hexapoda</taxon>
        <taxon>Insecta</taxon>
        <taxon>Pterygota</taxon>
        <taxon>Neoptera</taxon>
        <taxon>Paraneoptera</taxon>
        <taxon>Psocodea</taxon>
        <taxon>Troctomorpha</taxon>
        <taxon>Phthiraptera</taxon>
        <taxon>Anoplura</taxon>
        <taxon>Pediculidae</taxon>
        <taxon>Pediculus</taxon>
    </lineage>
</organism>
<proteinExistence type="predicted"/>
<feature type="compositionally biased region" description="Basic residues" evidence="3">
    <location>
        <begin position="131"/>
        <end position="142"/>
    </location>
</feature>
<feature type="region of interest" description="Disordered" evidence="3">
    <location>
        <begin position="344"/>
        <end position="410"/>
    </location>
</feature>
<dbReference type="Gene3D" id="3.30.70.330">
    <property type="match status" value="1"/>
</dbReference>
<feature type="region of interest" description="Disordered" evidence="3">
    <location>
        <begin position="1"/>
        <end position="267"/>
    </location>
</feature>
<dbReference type="KEGG" id="phu:Phum_PHUM503130"/>
<dbReference type="InterPro" id="IPR035979">
    <property type="entry name" value="RBD_domain_sf"/>
</dbReference>
<dbReference type="EMBL" id="DS235833">
    <property type="protein sequence ID" value="EEB18137.1"/>
    <property type="molecule type" value="Genomic_DNA"/>
</dbReference>
<dbReference type="Pfam" id="PF00076">
    <property type="entry name" value="RRM_1"/>
    <property type="match status" value="1"/>
</dbReference>
<evidence type="ECO:0000313" key="7">
    <source>
        <dbReference type="Proteomes" id="UP000009046"/>
    </source>
</evidence>
<dbReference type="RefSeq" id="XP_002430875.1">
    <property type="nucleotide sequence ID" value="XM_002430830.1"/>
</dbReference>
<feature type="compositionally biased region" description="Basic and acidic residues" evidence="3">
    <location>
        <begin position="205"/>
        <end position="223"/>
    </location>
</feature>
<evidence type="ECO:0000313" key="6">
    <source>
        <dbReference type="EnsemblMetazoa" id="PHUM503130-PA"/>
    </source>
</evidence>
<feature type="compositionally biased region" description="Gly residues" evidence="3">
    <location>
        <begin position="356"/>
        <end position="380"/>
    </location>
</feature>
<dbReference type="InterPro" id="IPR000504">
    <property type="entry name" value="RRM_dom"/>
</dbReference>
<dbReference type="PROSITE" id="PS50102">
    <property type="entry name" value="RRM"/>
    <property type="match status" value="1"/>
</dbReference>
<dbReference type="AlphaFoldDB" id="E0VXN1"/>
<feature type="compositionally biased region" description="Low complexity" evidence="3">
    <location>
        <begin position="90"/>
        <end position="99"/>
    </location>
</feature>
<keyword evidence="1 2" id="KW-0694">RNA-binding</keyword>
<reference evidence="5" key="1">
    <citation type="submission" date="2007-04" db="EMBL/GenBank/DDBJ databases">
        <title>Annotation of Pediculus humanus corporis strain USDA.</title>
        <authorList>
            <person name="Kirkness E."/>
            <person name="Hannick L."/>
            <person name="Hass B."/>
            <person name="Bruggner R."/>
            <person name="Lawson D."/>
            <person name="Bidwell S."/>
            <person name="Joardar V."/>
            <person name="Caler E."/>
            <person name="Walenz B."/>
            <person name="Inman J."/>
            <person name="Schobel S."/>
            <person name="Galinsky K."/>
            <person name="Amedeo P."/>
            <person name="Strausberg R."/>
        </authorList>
    </citation>
    <scope>NUCLEOTIDE SEQUENCE</scope>
    <source>
        <strain evidence="5">USDA</strain>
    </source>
</reference>
<gene>
    <name evidence="6" type="primary">8231569</name>
    <name evidence="5" type="ORF">Phum_PHUM503130</name>
</gene>
<dbReference type="GeneID" id="8231569"/>
<dbReference type="InterPro" id="IPR012677">
    <property type="entry name" value="Nucleotide-bd_a/b_plait_sf"/>
</dbReference>
<accession>E0VXN1</accession>
<dbReference type="SUPFAM" id="SSF54928">
    <property type="entry name" value="RNA-binding domain, RBD"/>
    <property type="match status" value="1"/>
</dbReference>
<dbReference type="EnsemblMetazoa" id="PHUM503130-RA">
    <property type="protein sequence ID" value="PHUM503130-PA"/>
    <property type="gene ID" value="PHUM503130"/>
</dbReference>
<dbReference type="CDD" id="cd00590">
    <property type="entry name" value="RRM_SF"/>
    <property type="match status" value="1"/>
</dbReference>
<evidence type="ECO:0000313" key="5">
    <source>
        <dbReference type="EMBL" id="EEB18137.1"/>
    </source>
</evidence>
<dbReference type="InParanoid" id="E0VXN1"/>
<feature type="domain" description="RRM" evidence="4">
    <location>
        <begin position="272"/>
        <end position="350"/>
    </location>
</feature>
<evidence type="ECO:0000256" key="1">
    <source>
        <dbReference type="ARBA" id="ARBA00022884"/>
    </source>
</evidence>
<evidence type="ECO:0000256" key="3">
    <source>
        <dbReference type="SAM" id="MobiDB-lite"/>
    </source>
</evidence>
<reference evidence="5" key="2">
    <citation type="submission" date="2007-04" db="EMBL/GenBank/DDBJ databases">
        <title>The genome of the human body louse.</title>
        <authorList>
            <consortium name="The Human Body Louse Genome Consortium"/>
            <person name="Kirkness E."/>
            <person name="Walenz B."/>
            <person name="Hass B."/>
            <person name="Bruggner R."/>
            <person name="Strausberg R."/>
        </authorList>
    </citation>
    <scope>NUCLEOTIDE SEQUENCE</scope>
    <source>
        <strain evidence="5">USDA</strain>
    </source>
</reference>
<keyword evidence="7" id="KW-1185">Reference proteome</keyword>
<feature type="compositionally biased region" description="Low complexity" evidence="3">
    <location>
        <begin position="389"/>
        <end position="402"/>
    </location>
</feature>
<dbReference type="OrthoDB" id="360390at2759"/>
<dbReference type="STRING" id="121224.E0VXN1"/>
<reference evidence="6" key="3">
    <citation type="submission" date="2021-02" db="UniProtKB">
        <authorList>
            <consortium name="EnsemblMetazoa"/>
        </authorList>
    </citation>
    <scope>IDENTIFICATION</scope>
    <source>
        <strain evidence="6">USDA</strain>
    </source>
</reference>
<name>E0VXN1_PEDHC</name>
<dbReference type="VEuPathDB" id="VectorBase:PHUM503130"/>
<dbReference type="SMART" id="SM00360">
    <property type="entry name" value="RRM"/>
    <property type="match status" value="1"/>
</dbReference>
<dbReference type="CTD" id="8231569"/>
<protein>
    <submittedName>
        <fullName evidence="5 6">Histone H1-I-1, putative</fullName>
    </submittedName>
</protein>
<dbReference type="Proteomes" id="UP000009046">
    <property type="component" value="Unassembled WGS sequence"/>
</dbReference>
<sequence length="410" mass="45441">MTKAAAAVNESPKKKKSLSNVNMKPQKTPNKEKLKNAIANTPESMVQKGTPKSGKKQNKEKMNNLNTPNKPKEKVVGTPVNGISKKSPNKENQQNQLNSSKKKNKGKTPQKQEPVAENLLMNNDILAKLLKNQKKRLRKKSKQGGENENDVSNYIPLKLGDTKPPFTGKLTKSEKKRLQRARKAEAKKAASASQEQELMAKNKKQGGEPKGKKAKLDGGKKVGEDEDEDSSCEKENMNKKKEKSQPEKKGKKEKKGVEKDKEESEEKEYDYLRLFFGNVEFNTTEEELKTFILTAVSEDEIDTIKRPHKFGKPRSIAFLQLKTEEAYRKALTLDGKTLNGREVRVNPAKVMSPDSGRGGSFRGGFRGRGGGGPRKFGGGGDNKRGGGFKRSSNFNSDSSGNSKKFKGNSD</sequence>
<dbReference type="HOGENOM" id="CLU_671396_0_0_1"/>
<dbReference type="EMBL" id="AAZO01006116">
    <property type="status" value="NOT_ANNOTATED_CDS"/>
    <property type="molecule type" value="Genomic_DNA"/>
</dbReference>
<feature type="compositionally biased region" description="Polar residues" evidence="3">
    <location>
        <begin position="18"/>
        <end position="28"/>
    </location>
</feature>
<dbReference type="GO" id="GO:0003723">
    <property type="term" value="F:RNA binding"/>
    <property type="evidence" value="ECO:0007669"/>
    <property type="project" value="UniProtKB-UniRule"/>
</dbReference>
<evidence type="ECO:0000259" key="4">
    <source>
        <dbReference type="PROSITE" id="PS50102"/>
    </source>
</evidence>
<evidence type="ECO:0000256" key="2">
    <source>
        <dbReference type="PROSITE-ProRule" id="PRU00176"/>
    </source>
</evidence>
<feature type="compositionally biased region" description="Basic and acidic residues" evidence="3">
    <location>
        <begin position="231"/>
        <end position="264"/>
    </location>
</feature>